<evidence type="ECO:0000259" key="2">
    <source>
        <dbReference type="Pfam" id="PF00561"/>
    </source>
</evidence>
<accession>A0ABY6QKY6</accession>
<gene>
    <name evidence="3" type="ORF">OSC50_08560</name>
</gene>
<feature type="domain" description="AB hydrolase-1" evidence="2">
    <location>
        <begin position="143"/>
        <end position="202"/>
    </location>
</feature>
<keyword evidence="1" id="KW-0732">Signal</keyword>
<evidence type="ECO:0000256" key="1">
    <source>
        <dbReference type="SAM" id="SignalP"/>
    </source>
</evidence>
<protein>
    <submittedName>
        <fullName evidence="3">Alpha/beta fold hydrolase</fullName>
    </submittedName>
</protein>
<dbReference type="Gene3D" id="3.40.50.1820">
    <property type="entry name" value="alpha/beta hydrolase"/>
    <property type="match status" value="1"/>
</dbReference>
<sequence length="249" mass="27350">MTVVKHLACGGLWLLASLAAAEPLIKPTAIDWLLDCPLPSADRLAADVVERTQCGSVSVPRDYAAPRQGTLRLYVTRVGARQPLSRQGVIFVHAGLPPPKNGVGTFALQLASRWSANATQAYRSLLERYDVVELSARALDQTTQVEYAARDMEYVRDQLGDAQLYYLGNADATRLGNRYAVLFPERVARMVLVNADADDIGTPLVDLLRLKDPAKADAGSCVYRWVGEFLAYGKQPPSFTRCLPMSDWP</sequence>
<dbReference type="RefSeq" id="WP_181081802.1">
    <property type="nucleotide sequence ID" value="NZ_CP112866.1"/>
</dbReference>
<keyword evidence="4" id="KW-1185">Reference proteome</keyword>
<evidence type="ECO:0000313" key="4">
    <source>
        <dbReference type="Proteomes" id="UP001164116"/>
    </source>
</evidence>
<dbReference type="GO" id="GO:0016787">
    <property type="term" value="F:hydrolase activity"/>
    <property type="evidence" value="ECO:0007669"/>
    <property type="project" value="UniProtKB-KW"/>
</dbReference>
<dbReference type="Proteomes" id="UP001164116">
    <property type="component" value="Chromosome"/>
</dbReference>
<organism evidence="3 4">
    <name type="scientific">Pseudomonas quebecensis</name>
    <dbReference type="NCBI Taxonomy" id="2995174"/>
    <lineage>
        <taxon>Bacteria</taxon>
        <taxon>Pseudomonadati</taxon>
        <taxon>Pseudomonadota</taxon>
        <taxon>Gammaproteobacteria</taxon>
        <taxon>Pseudomonadales</taxon>
        <taxon>Pseudomonadaceae</taxon>
        <taxon>Pseudomonas</taxon>
    </lineage>
</organism>
<dbReference type="Pfam" id="PF00561">
    <property type="entry name" value="Abhydrolase_1"/>
    <property type="match status" value="1"/>
</dbReference>
<dbReference type="SUPFAM" id="SSF53474">
    <property type="entry name" value="alpha/beta-Hydrolases"/>
    <property type="match status" value="1"/>
</dbReference>
<dbReference type="InterPro" id="IPR000073">
    <property type="entry name" value="AB_hydrolase_1"/>
</dbReference>
<feature type="chain" id="PRO_5047234008" evidence="1">
    <location>
        <begin position="22"/>
        <end position="249"/>
    </location>
</feature>
<proteinExistence type="predicted"/>
<evidence type="ECO:0000313" key="3">
    <source>
        <dbReference type="EMBL" id="UZW20371.1"/>
    </source>
</evidence>
<reference evidence="3" key="1">
    <citation type="submission" date="2022-11" db="EMBL/GenBank/DDBJ databases">
        <title>Taxonomic description of a new Pseudomonas species.</title>
        <authorList>
            <person name="Tambong J.T."/>
        </authorList>
    </citation>
    <scope>NUCLEOTIDE SEQUENCE</scope>
    <source>
        <strain evidence="3">S1Bt42</strain>
    </source>
</reference>
<feature type="signal peptide" evidence="1">
    <location>
        <begin position="1"/>
        <end position="21"/>
    </location>
</feature>
<keyword evidence="3" id="KW-0378">Hydrolase</keyword>
<name>A0ABY6QKY6_9PSED</name>
<dbReference type="InterPro" id="IPR029058">
    <property type="entry name" value="AB_hydrolase_fold"/>
</dbReference>
<dbReference type="EMBL" id="CP112866">
    <property type="protein sequence ID" value="UZW20371.1"/>
    <property type="molecule type" value="Genomic_DNA"/>
</dbReference>